<reference evidence="3 4" key="1">
    <citation type="submission" date="2016-10" db="EMBL/GenBank/DDBJ databases">
        <authorList>
            <person name="de Groot N.N."/>
        </authorList>
    </citation>
    <scope>NUCLEOTIDE SEQUENCE [LARGE SCALE GENOMIC DNA]</scope>
    <source>
        <strain evidence="3 4">DSM 46701</strain>
    </source>
</reference>
<evidence type="ECO:0000313" key="3">
    <source>
        <dbReference type="EMBL" id="SEM78042.1"/>
    </source>
</evidence>
<dbReference type="GO" id="GO:0030246">
    <property type="term" value="F:carbohydrate binding"/>
    <property type="evidence" value="ECO:0007669"/>
    <property type="project" value="InterPro"/>
</dbReference>
<dbReference type="Pfam" id="PF02638">
    <property type="entry name" value="GHL10"/>
    <property type="match status" value="1"/>
</dbReference>
<dbReference type="InterPro" id="IPR013784">
    <property type="entry name" value="Carb-bd-like_fold"/>
</dbReference>
<evidence type="ECO:0000256" key="1">
    <source>
        <dbReference type="ARBA" id="ARBA00022729"/>
    </source>
</evidence>
<dbReference type="EMBL" id="FOCQ01000002">
    <property type="protein sequence ID" value="SEM78042.1"/>
    <property type="molecule type" value="Genomic_DNA"/>
</dbReference>
<gene>
    <name evidence="3" type="ORF">SAMN05444955_10211</name>
</gene>
<protein>
    <submittedName>
        <fullName evidence="3">Carboxypeptidase regulatory-like domain-containing protein</fullName>
    </submittedName>
</protein>
<dbReference type="PANTHER" id="PTHR43405:SF1">
    <property type="entry name" value="GLYCOSYL HYDROLASE DIGH"/>
    <property type="match status" value="1"/>
</dbReference>
<accession>A0A1H8B576</accession>
<dbReference type="InterPro" id="IPR017853">
    <property type="entry name" value="GH"/>
</dbReference>
<keyword evidence="4" id="KW-1185">Reference proteome</keyword>
<dbReference type="SUPFAM" id="SSF51445">
    <property type="entry name" value="(Trans)glycosidases"/>
    <property type="match status" value="1"/>
</dbReference>
<evidence type="ECO:0000313" key="4">
    <source>
        <dbReference type="Proteomes" id="UP000199695"/>
    </source>
</evidence>
<organism evidence="3 4">
    <name type="scientific">Lihuaxuella thermophila</name>
    <dbReference type="NCBI Taxonomy" id="1173111"/>
    <lineage>
        <taxon>Bacteria</taxon>
        <taxon>Bacillati</taxon>
        <taxon>Bacillota</taxon>
        <taxon>Bacilli</taxon>
        <taxon>Bacillales</taxon>
        <taxon>Thermoactinomycetaceae</taxon>
        <taxon>Lihuaxuella</taxon>
    </lineage>
</organism>
<feature type="domain" description="Glycosyl hydrolase-like 10" evidence="2">
    <location>
        <begin position="46"/>
        <end position="233"/>
    </location>
</feature>
<dbReference type="SUPFAM" id="SSF49452">
    <property type="entry name" value="Starch-binding domain-like"/>
    <property type="match status" value="1"/>
</dbReference>
<dbReference type="InterPro" id="IPR003790">
    <property type="entry name" value="GHL10"/>
</dbReference>
<dbReference type="Proteomes" id="UP000199695">
    <property type="component" value="Unassembled WGS sequence"/>
</dbReference>
<dbReference type="AlphaFoldDB" id="A0A1H8B576"/>
<name>A0A1H8B576_9BACL</name>
<proteinExistence type="predicted"/>
<keyword evidence="1" id="KW-0732">Signal</keyword>
<dbReference type="Gene3D" id="2.60.40.1120">
    <property type="entry name" value="Carboxypeptidase-like, regulatory domain"/>
    <property type="match status" value="1"/>
</dbReference>
<dbReference type="OrthoDB" id="9794671at2"/>
<evidence type="ECO:0000259" key="2">
    <source>
        <dbReference type="Pfam" id="PF02638"/>
    </source>
</evidence>
<sequence length="378" mass="42023">MMPVWNQSTPPKDPNHVFNLHGPGKTGRDLWLSKNFAGSFTGDGNSEYVIDPGHPDAADYTINVLKHVAAHYDVDGIHMDLIRYMGTDWGYNPTSVDRFNQRYGRTGLPDPNDETWKAWRREQVNHLVEKAYANLLAVKPNLVVSAATIAWGNGPKTIDEYKASLTMNSALQDWNRWLETGAIDLAIPMNYFREYDPTQKQYYENWLAWEKDHQYKRRISAGVGLYLNSIPDGLTQIRKARQPSVSGNKLAGVHLYSYAVTNKDGVPNSEFYAALSEPSPYDNQTPVLAEQVAPPVLPWKAQPITGHLTGKVLYSNGTISDNETVTIRGPESRTVQTDGSGDYSAIDLKPGTYTITCGKISKTVSITAGKVTQANLTD</sequence>
<keyword evidence="3" id="KW-0121">Carboxypeptidase</keyword>
<dbReference type="GO" id="GO:0004180">
    <property type="term" value="F:carboxypeptidase activity"/>
    <property type="evidence" value="ECO:0007669"/>
    <property type="project" value="UniProtKB-KW"/>
</dbReference>
<dbReference type="PANTHER" id="PTHR43405">
    <property type="entry name" value="GLYCOSYL HYDROLASE DIGH"/>
    <property type="match status" value="1"/>
</dbReference>
<dbReference type="Gene3D" id="3.20.20.80">
    <property type="entry name" value="Glycosidases"/>
    <property type="match status" value="1"/>
</dbReference>
<keyword evidence="3" id="KW-0645">Protease</keyword>
<dbReference type="InterPro" id="IPR052177">
    <property type="entry name" value="Divisome_Glycosyl_Hydrolase"/>
</dbReference>
<dbReference type="STRING" id="1173111.SAMN05444955_10211"/>
<keyword evidence="3" id="KW-0378">Hydrolase</keyword>